<accession>A0A8S5SZ33</accession>
<reference evidence="1" key="1">
    <citation type="journal article" date="2021" name="Proc. Natl. Acad. Sci. U.S.A.">
        <title>A Catalog of Tens of Thousands of Viruses from Human Metagenomes Reveals Hidden Associations with Chronic Diseases.</title>
        <authorList>
            <person name="Tisza M.J."/>
            <person name="Buck C.B."/>
        </authorList>
    </citation>
    <scope>NUCLEOTIDE SEQUENCE</scope>
    <source>
        <strain evidence="1">CtL4w2</strain>
    </source>
</reference>
<dbReference type="InterPro" id="IPR008767">
    <property type="entry name" value="Phage_SPP1_head-tail_adaptor"/>
</dbReference>
<sequence>MNRTWDEKVVLISSNGYEEDEIGQQVPIETEQEVWCCKEQVSRNEFYLAGQNNMEISEILIVHPYEYEGQRYIRFHGKKLKVVKTYQISMEELELTCTERIEK</sequence>
<proteinExistence type="predicted"/>
<dbReference type="EMBL" id="BK032709">
    <property type="protein sequence ID" value="DAF56152.1"/>
    <property type="molecule type" value="Genomic_DNA"/>
</dbReference>
<organism evidence="1">
    <name type="scientific">Siphoviridae sp. ctL4w2</name>
    <dbReference type="NCBI Taxonomy" id="2827844"/>
    <lineage>
        <taxon>Viruses</taxon>
        <taxon>Duplodnaviria</taxon>
        <taxon>Heunggongvirae</taxon>
        <taxon>Uroviricota</taxon>
        <taxon>Caudoviricetes</taxon>
    </lineage>
</organism>
<dbReference type="NCBIfam" id="TIGR01563">
    <property type="entry name" value="gp16_SPP1"/>
    <property type="match status" value="1"/>
</dbReference>
<evidence type="ECO:0000313" key="1">
    <source>
        <dbReference type="EMBL" id="DAF56152.1"/>
    </source>
</evidence>
<name>A0A8S5SZ33_9CAUD</name>
<protein>
    <submittedName>
        <fullName evidence="1">Head tail adaptor</fullName>
    </submittedName>
</protein>